<keyword evidence="1" id="KW-0472">Membrane</keyword>
<dbReference type="RefSeq" id="YP_004222745.1">
    <property type="nucleotide sequence ID" value="NC_015117.1"/>
</dbReference>
<gene>
    <name evidence="2" type="primary">orf164</name>
</gene>
<evidence type="ECO:0000313" key="2">
    <source>
        <dbReference type="EMBL" id="ADW83117.1"/>
    </source>
</evidence>
<reference evidence="2" key="1">
    <citation type="submission" date="2011-01" db="EMBL/GenBank/DDBJ databases">
        <authorList>
            <person name="Lang B.F."/>
            <person name="Burger G.B."/>
        </authorList>
    </citation>
    <scope>NUCLEOTIDE SEQUENCE</scope>
    <source>
        <strain evidence="2">UTEX 64</strain>
    </source>
</reference>
<organism evidence="2">
    <name type="scientific">Glaucocystis nostochinearum</name>
    <dbReference type="NCBI Taxonomy" id="38271"/>
    <lineage>
        <taxon>Eukaryota</taxon>
        <taxon>Glaucocystophyceae</taxon>
        <taxon>Glaucocystales</taxon>
        <taxon>Glaucocystaceae</taxon>
        <taxon>Glaucocystis</taxon>
    </lineage>
</organism>
<dbReference type="EMBL" id="HQ908425">
    <property type="protein sequence ID" value="ADW83117.1"/>
    <property type="molecule type" value="Genomic_DNA"/>
</dbReference>
<evidence type="ECO:0000256" key="1">
    <source>
        <dbReference type="SAM" id="Phobius"/>
    </source>
</evidence>
<dbReference type="AlphaFoldDB" id="E9P6D3"/>
<feature type="transmembrane region" description="Helical" evidence="1">
    <location>
        <begin position="138"/>
        <end position="158"/>
    </location>
</feature>
<proteinExistence type="predicted"/>
<geneLocation type="mitochondrion" evidence="2"/>
<keyword evidence="1" id="KW-0812">Transmembrane</keyword>
<dbReference type="GeneID" id="10210863"/>
<name>E9P6D3_9EUKA</name>
<accession>E9P6D3</accession>
<keyword evidence="1" id="KW-1133">Transmembrane helix</keyword>
<protein>
    <submittedName>
        <fullName evidence="2">Uncharacterized protein orf164</fullName>
    </submittedName>
</protein>
<sequence length="164" mass="19397">MKNINNIKKRKKLLEFHNLFLVSSKKKYVGIYHNFNINKKLKLNILSTDVFLCAWKKKKVSKLNENSVYPKNNLLKLLSVFNLHNIFVGSIRLVILNSVFSINEKSTISGSSLIVLYQNNFFFEIPLLNKIKKGFDNLMIYHFINLIYFNLFNLLYYIKLINLK</sequence>
<keyword evidence="2" id="KW-0496">Mitochondrion</keyword>